<dbReference type="Pfam" id="PF17678">
    <property type="entry name" value="Glyco_hydro_92N"/>
    <property type="match status" value="1"/>
</dbReference>
<gene>
    <name evidence="6" type="ORF">AMON00008_LOCUS18295</name>
</gene>
<dbReference type="InterPro" id="IPR014718">
    <property type="entry name" value="GH-type_carb-bd"/>
</dbReference>
<dbReference type="InterPro" id="IPR005887">
    <property type="entry name" value="GH92_a_mannosidase_put"/>
</dbReference>
<dbReference type="InterPro" id="IPR012939">
    <property type="entry name" value="Glyco_hydro_92"/>
</dbReference>
<dbReference type="InterPro" id="IPR041371">
    <property type="entry name" value="GH92_N"/>
</dbReference>
<evidence type="ECO:0000259" key="5">
    <source>
        <dbReference type="Pfam" id="PF17678"/>
    </source>
</evidence>
<keyword evidence="2" id="KW-1133">Transmembrane helix</keyword>
<evidence type="ECO:0000256" key="3">
    <source>
        <dbReference type="SAM" id="SignalP"/>
    </source>
</evidence>
<feature type="domain" description="Glycosyl hydrolase family 92 N-terminal" evidence="5">
    <location>
        <begin position="47"/>
        <end position="261"/>
    </location>
</feature>
<keyword evidence="3" id="KW-0732">Signal</keyword>
<dbReference type="GO" id="GO:0006516">
    <property type="term" value="P:glycoprotein catabolic process"/>
    <property type="evidence" value="ECO:0007669"/>
    <property type="project" value="TreeGrafter"/>
</dbReference>
<feature type="chain" id="PRO_5031564880" description="Alpha-1,2-mannosidase" evidence="3">
    <location>
        <begin position="29"/>
        <end position="972"/>
    </location>
</feature>
<dbReference type="EMBL" id="HBNR01027017">
    <property type="protein sequence ID" value="CAE4579538.1"/>
    <property type="molecule type" value="Transcribed_RNA"/>
</dbReference>
<feature type="compositionally biased region" description="Pro residues" evidence="1">
    <location>
        <begin position="855"/>
        <end position="869"/>
    </location>
</feature>
<feature type="transmembrane region" description="Helical" evidence="2">
    <location>
        <begin position="920"/>
        <end position="939"/>
    </location>
</feature>
<feature type="region of interest" description="Disordered" evidence="1">
    <location>
        <begin position="842"/>
        <end position="876"/>
    </location>
</feature>
<feature type="region of interest" description="Disordered" evidence="1">
    <location>
        <begin position="943"/>
        <end position="972"/>
    </location>
</feature>
<dbReference type="PANTHER" id="PTHR12143:SF43">
    <property type="entry name" value="PUTATIVE-RELATED"/>
    <property type="match status" value="1"/>
</dbReference>
<dbReference type="Gene3D" id="3.30.2080.10">
    <property type="entry name" value="GH92 mannosidase domain"/>
    <property type="match status" value="1"/>
</dbReference>
<name>A0A7S4QCR5_9DINO</name>
<evidence type="ECO:0000256" key="2">
    <source>
        <dbReference type="SAM" id="Phobius"/>
    </source>
</evidence>
<dbReference type="NCBIfam" id="TIGR01180">
    <property type="entry name" value="aman2_put"/>
    <property type="match status" value="1"/>
</dbReference>
<sequence>MGRRRPPHMRLPCFAAGLVATWPTVIETVESPEDFPDLLTGSFTDGRKFSTGNTLPLIARPWGFNHWSIQTNNGMTSWWFGGSDHEFHWIRLTHQPSPWIGDWAFLNFGPQMGGRVDEPVMFFEPWGAKIKPYTLDATLGPDNMRVQLTPTDHGAVLKVTFPEVNPRHYEKRICFKLPPWNKKQSPGSFGASNSQDMWMEVTSTRAESVPANFALYVRAEVDVANLRYSQGVHQRITTGAGLQCFEFSPMETAVTVWVGTSLISTEQARLNLEREVRGRRFEEVEDECRYVWRGLLSRVDVVDPGPMTEETFRRVGLFYTGLYRSLLFPRRLDEIDASGRRVHYSPYDRNGGVHEGILVADTGFWDTFRTVYPLLTLVYPQEVGEIITGWLNAFKEGTWLPEWSSPGYRSCMVGTYADVVVADAVIKDIPGVDAELAWKALWRDSFVSGGQKGQGGKLNYDEYDRRGFIPAERGDSVSGTLDFAFSDFSVSLVAEKLGKTEDVQRLRRRALSAREHLFDRGLGLMRPKMSNGQFKNGDPAQWGDGFVEGSSWHHSFPAFDLPGLAALHGSSRKLAQKIHEMVTTPGTFTPGTYRTVIHEMEEMRALAMGQYGHNNQPVHHILWLLMMLDEAAPECNASAPLTSGAFCPRRLAEDHIGAVLRKAYSRAFYAGDEDNGEMGAWYVLAGLGLFESAPGTYQGYTMGSPLFRRVEIHRDPVDSRANVDGATKAPSLTILSPSVGQEEVVHVSRVLLNGQDVGRSSALNQLNWALRYDRLVSAMPDAVLHFVSGAGGADAGKVATAAPGTGVAPSNAAEKDRLFMKQRIHSLEHEIEVLTRQQQQLQLQRRALEQRTASPPDPRPGTTAPPPPASQGRSTADNSLIEAQRLQIRQLEKQLEVLKRPSKPGPESDVSTGLATTVEMAFFILAAVNFLGWVLCICYRRGGKVSPSASSRKSKRASIPNGKRRHGDDQNV</sequence>
<proteinExistence type="predicted"/>
<dbReference type="Gene3D" id="1.20.1050.60">
    <property type="entry name" value="alpha-1,2-mannosidase"/>
    <property type="match status" value="1"/>
</dbReference>
<feature type="compositionally biased region" description="Low complexity" evidence="1">
    <location>
        <begin position="842"/>
        <end position="853"/>
    </location>
</feature>
<evidence type="ECO:0000313" key="6">
    <source>
        <dbReference type="EMBL" id="CAE4579538.1"/>
    </source>
</evidence>
<feature type="domain" description="Glycosyl hydrolase family 92" evidence="4">
    <location>
        <begin position="658"/>
        <end position="760"/>
    </location>
</feature>
<evidence type="ECO:0008006" key="7">
    <source>
        <dbReference type="Google" id="ProtNLM"/>
    </source>
</evidence>
<dbReference type="GO" id="GO:0005975">
    <property type="term" value="P:carbohydrate metabolic process"/>
    <property type="evidence" value="ECO:0007669"/>
    <property type="project" value="InterPro"/>
</dbReference>
<accession>A0A7S4QCR5</accession>
<dbReference type="InterPro" id="IPR050883">
    <property type="entry name" value="PNGase"/>
</dbReference>
<feature type="domain" description="Glycosyl hydrolase family 92" evidence="4">
    <location>
        <begin position="267"/>
        <end position="629"/>
    </location>
</feature>
<dbReference type="GO" id="GO:0000224">
    <property type="term" value="F:peptide-N4-(N-acetyl-beta-glucosaminyl)asparagine amidase activity"/>
    <property type="evidence" value="ECO:0007669"/>
    <property type="project" value="TreeGrafter"/>
</dbReference>
<keyword evidence="2" id="KW-0812">Transmembrane</keyword>
<dbReference type="GO" id="GO:0005829">
    <property type="term" value="C:cytosol"/>
    <property type="evidence" value="ECO:0007669"/>
    <property type="project" value="TreeGrafter"/>
</dbReference>
<dbReference type="InterPro" id="IPR008928">
    <property type="entry name" value="6-hairpin_glycosidase_sf"/>
</dbReference>
<dbReference type="Gene3D" id="1.20.1610.10">
    <property type="entry name" value="alpha-1,2-mannosidases domains"/>
    <property type="match status" value="1"/>
</dbReference>
<organism evidence="6">
    <name type="scientific">Alexandrium monilatum</name>
    <dbReference type="NCBI Taxonomy" id="311494"/>
    <lineage>
        <taxon>Eukaryota</taxon>
        <taxon>Sar</taxon>
        <taxon>Alveolata</taxon>
        <taxon>Dinophyceae</taxon>
        <taxon>Gonyaulacales</taxon>
        <taxon>Pyrocystaceae</taxon>
        <taxon>Alexandrium</taxon>
    </lineage>
</organism>
<dbReference type="AlphaFoldDB" id="A0A7S4QCR5"/>
<dbReference type="Pfam" id="PF07971">
    <property type="entry name" value="Glyco_hydro_92"/>
    <property type="match status" value="2"/>
</dbReference>
<reference evidence="6" key="1">
    <citation type="submission" date="2021-01" db="EMBL/GenBank/DDBJ databases">
        <authorList>
            <person name="Corre E."/>
            <person name="Pelletier E."/>
            <person name="Niang G."/>
            <person name="Scheremetjew M."/>
            <person name="Finn R."/>
            <person name="Kale V."/>
            <person name="Holt S."/>
            <person name="Cochrane G."/>
            <person name="Meng A."/>
            <person name="Brown T."/>
            <person name="Cohen L."/>
        </authorList>
    </citation>
    <scope>NUCLEOTIDE SEQUENCE</scope>
    <source>
        <strain evidence="6">CCMP3105</strain>
    </source>
</reference>
<dbReference type="GO" id="GO:0030246">
    <property type="term" value="F:carbohydrate binding"/>
    <property type="evidence" value="ECO:0007669"/>
    <property type="project" value="InterPro"/>
</dbReference>
<dbReference type="PANTHER" id="PTHR12143">
    <property type="entry name" value="PEPTIDE N-GLYCANASE PNGASE -RELATED"/>
    <property type="match status" value="1"/>
</dbReference>
<protein>
    <recommendedName>
        <fullName evidence="7">Alpha-1,2-mannosidase</fullName>
    </recommendedName>
</protein>
<feature type="signal peptide" evidence="3">
    <location>
        <begin position="1"/>
        <end position="28"/>
    </location>
</feature>
<keyword evidence="2" id="KW-0472">Membrane</keyword>
<evidence type="ECO:0000259" key="4">
    <source>
        <dbReference type="Pfam" id="PF07971"/>
    </source>
</evidence>
<dbReference type="Gene3D" id="2.70.98.10">
    <property type="match status" value="1"/>
</dbReference>
<dbReference type="SUPFAM" id="SSF48208">
    <property type="entry name" value="Six-hairpin glycosidases"/>
    <property type="match status" value="1"/>
</dbReference>
<evidence type="ECO:0000256" key="1">
    <source>
        <dbReference type="SAM" id="MobiDB-lite"/>
    </source>
</evidence>